<feature type="region of interest" description="Disordered" evidence="1">
    <location>
        <begin position="34"/>
        <end position="110"/>
    </location>
</feature>
<dbReference type="Proteomes" id="UP001147746">
    <property type="component" value="Unassembled WGS sequence"/>
</dbReference>
<feature type="compositionally biased region" description="Acidic residues" evidence="1">
    <location>
        <begin position="75"/>
        <end position="91"/>
    </location>
</feature>
<feature type="compositionally biased region" description="Basic and acidic residues" evidence="1">
    <location>
        <begin position="54"/>
        <end position="64"/>
    </location>
</feature>
<organism evidence="2 3">
    <name type="scientific">Penicillium atrosanguineum</name>
    <dbReference type="NCBI Taxonomy" id="1132637"/>
    <lineage>
        <taxon>Eukaryota</taxon>
        <taxon>Fungi</taxon>
        <taxon>Dikarya</taxon>
        <taxon>Ascomycota</taxon>
        <taxon>Pezizomycotina</taxon>
        <taxon>Eurotiomycetes</taxon>
        <taxon>Eurotiomycetidae</taxon>
        <taxon>Eurotiales</taxon>
        <taxon>Aspergillaceae</taxon>
        <taxon>Penicillium</taxon>
    </lineage>
</organism>
<proteinExistence type="predicted"/>
<feature type="region of interest" description="Disordered" evidence="1">
    <location>
        <begin position="130"/>
        <end position="294"/>
    </location>
</feature>
<sequence>MVEDEFYTIAQTFTQHLHYAEYVRRKKYAKAQSAAEIGAIERPTDGKTPMSKELQQKKEAEVRATRQKAGVEEVAGQDDKDDTDDDDDDDNWAGTHLHGLMTSPSKPRSLLGSHILKSSTRAAAGFGQAFGSQSDTRHIARGSQAAPSSRAAELHRVEVDEETALGEDDDLDGQAYTTTIQPRREESKAPDQSSARSPPSTIRRPTQINNISTSSRGEARPAQPNTQPKHEFRSKVQMLFDDLDELPEPSRSKTSIPEKEIRFSSATQRPEVTPGENNLKSKKSRYKDVPTFLV</sequence>
<reference evidence="2" key="1">
    <citation type="submission" date="2022-12" db="EMBL/GenBank/DDBJ databases">
        <authorList>
            <person name="Petersen C."/>
        </authorList>
    </citation>
    <scope>NUCLEOTIDE SEQUENCE</scope>
    <source>
        <strain evidence="2">IBT 21472</strain>
    </source>
</reference>
<evidence type="ECO:0000313" key="2">
    <source>
        <dbReference type="EMBL" id="KAJ5321273.1"/>
    </source>
</evidence>
<comment type="caution">
    <text evidence="2">The sequence shown here is derived from an EMBL/GenBank/DDBJ whole genome shotgun (WGS) entry which is preliminary data.</text>
</comment>
<feature type="compositionally biased region" description="Basic and acidic residues" evidence="1">
    <location>
        <begin position="248"/>
        <end position="262"/>
    </location>
</feature>
<reference evidence="2" key="2">
    <citation type="journal article" date="2023" name="IMA Fungus">
        <title>Comparative genomic study of the Penicillium genus elucidates a diverse pangenome and 15 lateral gene transfer events.</title>
        <authorList>
            <person name="Petersen C."/>
            <person name="Sorensen T."/>
            <person name="Nielsen M.R."/>
            <person name="Sondergaard T.E."/>
            <person name="Sorensen J.L."/>
            <person name="Fitzpatrick D.A."/>
            <person name="Frisvad J.C."/>
            <person name="Nielsen K.L."/>
        </authorList>
    </citation>
    <scope>NUCLEOTIDE SEQUENCE</scope>
    <source>
        <strain evidence="2">IBT 21472</strain>
    </source>
</reference>
<name>A0A9W9Q1X5_9EURO</name>
<accession>A0A9W9Q1X5</accession>
<dbReference type="AlphaFoldDB" id="A0A9W9Q1X5"/>
<dbReference type="EMBL" id="JAPZBO010000003">
    <property type="protein sequence ID" value="KAJ5321273.1"/>
    <property type="molecule type" value="Genomic_DNA"/>
</dbReference>
<feature type="compositionally biased region" description="Polar residues" evidence="1">
    <location>
        <begin position="264"/>
        <end position="278"/>
    </location>
</feature>
<evidence type="ECO:0000313" key="3">
    <source>
        <dbReference type="Proteomes" id="UP001147746"/>
    </source>
</evidence>
<feature type="compositionally biased region" description="Polar residues" evidence="1">
    <location>
        <begin position="190"/>
        <end position="216"/>
    </location>
</feature>
<evidence type="ECO:0000256" key="1">
    <source>
        <dbReference type="SAM" id="MobiDB-lite"/>
    </source>
</evidence>
<feature type="compositionally biased region" description="Acidic residues" evidence="1">
    <location>
        <begin position="159"/>
        <end position="172"/>
    </location>
</feature>
<gene>
    <name evidence="2" type="ORF">N7476_004275</name>
</gene>
<protein>
    <submittedName>
        <fullName evidence="2">Uncharacterized protein</fullName>
    </submittedName>
</protein>
<keyword evidence="3" id="KW-1185">Reference proteome</keyword>